<protein>
    <submittedName>
        <fullName evidence="1">Uncharacterized protein</fullName>
    </submittedName>
</protein>
<dbReference type="Proteomes" id="UP000824782">
    <property type="component" value="Unassembled WGS sequence"/>
</dbReference>
<dbReference type="AlphaFoldDB" id="A0AAV6ZII0"/>
<organism evidence="1 2">
    <name type="scientific">Engystomops pustulosus</name>
    <name type="common">Tungara frog</name>
    <name type="synonym">Physalaemus pustulosus</name>
    <dbReference type="NCBI Taxonomy" id="76066"/>
    <lineage>
        <taxon>Eukaryota</taxon>
        <taxon>Metazoa</taxon>
        <taxon>Chordata</taxon>
        <taxon>Craniata</taxon>
        <taxon>Vertebrata</taxon>
        <taxon>Euteleostomi</taxon>
        <taxon>Amphibia</taxon>
        <taxon>Batrachia</taxon>
        <taxon>Anura</taxon>
        <taxon>Neobatrachia</taxon>
        <taxon>Hyloidea</taxon>
        <taxon>Leptodactylidae</taxon>
        <taxon>Leiuperinae</taxon>
        <taxon>Engystomops</taxon>
    </lineage>
</organism>
<name>A0AAV6ZII0_ENGPU</name>
<reference evidence="1" key="1">
    <citation type="thesis" date="2020" institute="ProQuest LLC" country="789 East Eisenhower Parkway, Ann Arbor, MI, USA">
        <title>Comparative Genomics and Chromosome Evolution.</title>
        <authorList>
            <person name="Mudd A.B."/>
        </authorList>
    </citation>
    <scope>NUCLEOTIDE SEQUENCE</scope>
    <source>
        <strain evidence="1">237g6f4</strain>
        <tissue evidence="1">Blood</tissue>
    </source>
</reference>
<evidence type="ECO:0000313" key="1">
    <source>
        <dbReference type="EMBL" id="KAG8546366.1"/>
    </source>
</evidence>
<comment type="caution">
    <text evidence="1">The sequence shown here is derived from an EMBL/GenBank/DDBJ whole genome shotgun (WGS) entry which is preliminary data.</text>
</comment>
<sequence length="79" mass="8847">MPKSFCYVNRSEFIFLSFGGRFPSILPPPDNLWSFGGKSATDWLIGSDIIFVVLMTSFSSEFPGTELIRCSFIGRSPML</sequence>
<proteinExistence type="predicted"/>
<accession>A0AAV6ZII0</accession>
<gene>
    <name evidence="1" type="ORF">GDO81_019092</name>
</gene>
<evidence type="ECO:0000313" key="2">
    <source>
        <dbReference type="Proteomes" id="UP000824782"/>
    </source>
</evidence>
<dbReference type="EMBL" id="WNYA01001113">
    <property type="protein sequence ID" value="KAG8546366.1"/>
    <property type="molecule type" value="Genomic_DNA"/>
</dbReference>
<keyword evidence="2" id="KW-1185">Reference proteome</keyword>